<feature type="repeat" description="PPR" evidence="3">
    <location>
        <begin position="520"/>
        <end position="554"/>
    </location>
</feature>
<evidence type="ECO:0000256" key="2">
    <source>
        <dbReference type="ARBA" id="ARBA00022737"/>
    </source>
</evidence>
<evidence type="ECO:0000313" key="4">
    <source>
        <dbReference type="EMBL" id="KAG8368010.1"/>
    </source>
</evidence>
<feature type="repeat" description="PPR" evidence="3">
    <location>
        <begin position="429"/>
        <end position="463"/>
    </location>
</feature>
<dbReference type="Proteomes" id="UP000826271">
    <property type="component" value="Unassembled WGS sequence"/>
</dbReference>
<feature type="repeat" description="PPR" evidence="3">
    <location>
        <begin position="729"/>
        <end position="763"/>
    </location>
</feature>
<feature type="repeat" description="PPR" evidence="3">
    <location>
        <begin position="625"/>
        <end position="659"/>
    </location>
</feature>
<proteinExistence type="inferred from homology"/>
<feature type="repeat" description="PPR" evidence="3">
    <location>
        <begin position="555"/>
        <end position="589"/>
    </location>
</feature>
<feature type="repeat" description="PPR" evidence="3">
    <location>
        <begin position="324"/>
        <end position="358"/>
    </location>
</feature>
<name>A0AAV6WM03_9LAMI</name>
<feature type="repeat" description="PPR" evidence="3">
    <location>
        <begin position="359"/>
        <end position="393"/>
    </location>
</feature>
<dbReference type="AlphaFoldDB" id="A0AAV6WM03"/>
<protein>
    <recommendedName>
        <fullName evidence="6">Pentatricopeptide repeat-containing protein</fullName>
    </recommendedName>
</protein>
<feature type="repeat" description="PPR" evidence="3">
    <location>
        <begin position="394"/>
        <end position="428"/>
    </location>
</feature>
<feature type="repeat" description="PPR" evidence="3">
    <location>
        <begin position="179"/>
        <end position="213"/>
    </location>
</feature>
<evidence type="ECO:0008006" key="6">
    <source>
        <dbReference type="Google" id="ProtNLM"/>
    </source>
</evidence>
<feature type="repeat" description="PPR" evidence="3">
    <location>
        <begin position="144"/>
        <end position="178"/>
    </location>
</feature>
<keyword evidence="5" id="KW-1185">Reference proteome</keyword>
<dbReference type="Gene3D" id="1.25.40.10">
    <property type="entry name" value="Tetratricopeptide repeat domain"/>
    <property type="match status" value="7"/>
</dbReference>
<dbReference type="Pfam" id="PF01535">
    <property type="entry name" value="PPR"/>
    <property type="match status" value="2"/>
</dbReference>
<dbReference type="InterPro" id="IPR011990">
    <property type="entry name" value="TPR-like_helical_dom_sf"/>
</dbReference>
<dbReference type="GO" id="GO:0003729">
    <property type="term" value="F:mRNA binding"/>
    <property type="evidence" value="ECO:0007669"/>
    <property type="project" value="TreeGrafter"/>
</dbReference>
<feature type="repeat" description="PPR" evidence="3">
    <location>
        <begin position="250"/>
        <end position="280"/>
    </location>
</feature>
<keyword evidence="2" id="KW-0677">Repeat</keyword>
<dbReference type="Pfam" id="PF13041">
    <property type="entry name" value="PPR_2"/>
    <property type="match status" value="5"/>
</dbReference>
<dbReference type="InterPro" id="IPR002885">
    <property type="entry name" value="PPR_rpt"/>
</dbReference>
<gene>
    <name evidence="4" type="ORF">BUALT_Bualt15G0000800</name>
</gene>
<evidence type="ECO:0000313" key="5">
    <source>
        <dbReference type="Proteomes" id="UP000826271"/>
    </source>
</evidence>
<dbReference type="NCBIfam" id="TIGR00756">
    <property type="entry name" value="PPR"/>
    <property type="match status" value="14"/>
</dbReference>
<feature type="repeat" description="PPR" evidence="3">
    <location>
        <begin position="464"/>
        <end position="498"/>
    </location>
</feature>
<dbReference type="PROSITE" id="PS51375">
    <property type="entry name" value="PPR"/>
    <property type="match status" value="15"/>
</dbReference>
<dbReference type="EMBL" id="WHWC01000015">
    <property type="protein sequence ID" value="KAG8368010.1"/>
    <property type="molecule type" value="Genomic_DNA"/>
</dbReference>
<evidence type="ECO:0000256" key="3">
    <source>
        <dbReference type="PROSITE-ProRule" id="PRU00708"/>
    </source>
</evidence>
<sequence length="871" mass="98305">MDQVAKLVPKALIKNSNNPQLAWLLFKRTLLHINGNNYFTSLPLIIPLLIRANMFSEIDTLHHHLLRDTAPTDTVVYSIVKILAKSGHIDKAISQFQSLRTHFPHKPPSVNLYNLLIRNSLQSNSPNFLSFLYRDLIFSKVKLQTYTLNLLIGALCDSGRLEDARQLFDRMPDKGCEPNEFTFGILARGYCKYGLAFKGLELLDFMKRMGVVIPNIVIYNTLIASFCKEGDNDEAERLVERMKEDGLAPNIVTFNTRISALCKAGKILEASRIFRDMQIDEELGLPRPNVVTHNLMLDGFCRQGMLEEANSLVQSMKRDAVFSNVLSYNVWLLGLVRNGKLLEAQTVLKEMTDDGVEPNVYSYNILIDGLCKHGLLADARAVISLMIAGGVSPDAATYSTLLQGYCRKGKKVEANKVLHEMITGGCLPNTYTCNILLNSLWREGKVVEAERLMQKMNERGDGLDTVSCNIVIDGLCRTGEVDKAVEIVSEMWSHGSAALGNLGNMYIGLVDENRKRCLPDLITYSIVIDGLCRDERLEEAKKKFIEMLGRNLYPDSILYDTFLYNLCKRGKISSAFQVLKDMEKKGCNKTLRTYNCLIFGLGSKNQIFEMFGLMDEMKERGVSPNVYTYNTVLSLLCEGEKSEEAASLLDEMLQNRITPNIYSFKLLIKTFCRTGEFRPAQEVFEIALNVCGHKEVLYSLMFNELLAGGELLEAKQLFEAAMDRCFDLSSFCYKELVDRLCLSENLECAHDILKKMVERGCRFDPALFMPVIEILGKRGNKHAVNELAEIMLAMGSEVEMDNKAYRDGKQLNHSRQYSDGGNDWQTILHRDDGSGIAMKTLKRVQKGWGQGNLSYFQAQKNGFLDDWDAAI</sequence>
<dbReference type="PANTHER" id="PTHR47938">
    <property type="entry name" value="RESPIRATORY COMPLEX I CHAPERONE (CIA84), PUTATIVE (AFU_ORTHOLOGUE AFUA_2G06020)-RELATED"/>
    <property type="match status" value="1"/>
</dbReference>
<dbReference type="PANTHER" id="PTHR47938:SF21">
    <property type="entry name" value="OS02G0827900 PROTEIN"/>
    <property type="match status" value="1"/>
</dbReference>
<feature type="repeat" description="PPR" evidence="3">
    <location>
        <begin position="289"/>
        <end position="323"/>
    </location>
</feature>
<dbReference type="Pfam" id="PF12854">
    <property type="entry name" value="PPR_1"/>
    <property type="match status" value="3"/>
</dbReference>
<evidence type="ECO:0000256" key="1">
    <source>
        <dbReference type="ARBA" id="ARBA00007626"/>
    </source>
</evidence>
<reference evidence="4" key="1">
    <citation type="submission" date="2019-10" db="EMBL/GenBank/DDBJ databases">
        <authorList>
            <person name="Zhang R."/>
            <person name="Pan Y."/>
            <person name="Wang J."/>
            <person name="Ma R."/>
            <person name="Yu S."/>
        </authorList>
    </citation>
    <scope>NUCLEOTIDE SEQUENCE</scope>
    <source>
        <strain evidence="4">LA-IB0</strain>
        <tissue evidence="4">Leaf</tissue>
    </source>
</reference>
<accession>A0AAV6WM03</accession>
<comment type="caution">
    <text evidence="4">The sequence shown here is derived from an EMBL/GenBank/DDBJ whole genome shotgun (WGS) entry which is preliminary data.</text>
</comment>
<comment type="similarity">
    <text evidence="1">Belongs to the PPR family. P subfamily.</text>
</comment>
<feature type="repeat" description="PPR" evidence="3">
    <location>
        <begin position="215"/>
        <end position="249"/>
    </location>
</feature>
<organism evidence="4 5">
    <name type="scientific">Buddleja alternifolia</name>
    <dbReference type="NCBI Taxonomy" id="168488"/>
    <lineage>
        <taxon>Eukaryota</taxon>
        <taxon>Viridiplantae</taxon>
        <taxon>Streptophyta</taxon>
        <taxon>Embryophyta</taxon>
        <taxon>Tracheophyta</taxon>
        <taxon>Spermatophyta</taxon>
        <taxon>Magnoliopsida</taxon>
        <taxon>eudicotyledons</taxon>
        <taxon>Gunneridae</taxon>
        <taxon>Pentapetalae</taxon>
        <taxon>asterids</taxon>
        <taxon>lamiids</taxon>
        <taxon>Lamiales</taxon>
        <taxon>Scrophulariaceae</taxon>
        <taxon>Buddlejeae</taxon>
        <taxon>Buddleja</taxon>
    </lineage>
</organism>
<feature type="repeat" description="PPR" evidence="3">
    <location>
        <begin position="590"/>
        <end position="624"/>
    </location>
</feature>